<dbReference type="AlphaFoldDB" id="A0A1I3QCM1"/>
<dbReference type="STRING" id="46223.SAMN05421852_107117"/>
<dbReference type="PROSITE" id="PS51635">
    <property type="entry name" value="PNPLA"/>
    <property type="match status" value="1"/>
</dbReference>
<dbReference type="EMBL" id="FORR01000007">
    <property type="protein sequence ID" value="SFJ31893.1"/>
    <property type="molecule type" value="Genomic_DNA"/>
</dbReference>
<dbReference type="PANTHER" id="PTHR46394">
    <property type="entry name" value="ANNEXIN"/>
    <property type="match status" value="1"/>
</dbReference>
<feature type="short sequence motif" description="DGA/G" evidence="2">
    <location>
        <begin position="186"/>
        <end position="188"/>
    </location>
</feature>
<dbReference type="GO" id="GO:0016042">
    <property type="term" value="P:lipid catabolic process"/>
    <property type="evidence" value="ECO:0007669"/>
    <property type="project" value="UniProtKB-UniRule"/>
</dbReference>
<keyword evidence="2" id="KW-0442">Lipid degradation</keyword>
<evidence type="ECO:0000256" key="1">
    <source>
        <dbReference type="ARBA" id="ARBA00023098"/>
    </source>
</evidence>
<accession>A0A1I3QCM1</accession>
<feature type="short sequence motif" description="GXGXXG" evidence="2">
    <location>
        <begin position="9"/>
        <end position="14"/>
    </location>
</feature>
<evidence type="ECO:0000256" key="2">
    <source>
        <dbReference type="PROSITE-ProRule" id="PRU01161"/>
    </source>
</evidence>
<dbReference type="SUPFAM" id="SSF52151">
    <property type="entry name" value="FabD/lysophospholipase-like"/>
    <property type="match status" value="1"/>
</dbReference>
<feature type="active site" description="Nucleophile" evidence="2">
    <location>
        <position position="38"/>
    </location>
</feature>
<sequence length="305" mass="34616">MWADAVFEGGGVKGIGLVGALSVAEKKGFRWKRVAGTSAGAVIASLIAAGYTADELYQILMEKNFLDFLSPNWFNQIPYIGPLLRIWLKKGMYSGDALEKWLASLLKAKGIETFSDFQGDTELHVIASDITLSQLLVLPDDLINYGYKKEEISVARAVRMSASIPYFFQPVKIRHQSHRTHCYIVDGGVLSNFPVWLFDQEEPRWPTFGFCLVSSSEKKINRIDGPFSMLMSIFFTMLEAHDNRAIQGQDQLRTIMVPSMGIKITDFSLNREQKEQLFRSGQKAAEAFFRDWTFEQYLQVRGKRN</sequence>
<dbReference type="InterPro" id="IPR002641">
    <property type="entry name" value="PNPLA_dom"/>
</dbReference>
<keyword evidence="1 2" id="KW-0443">Lipid metabolism</keyword>
<dbReference type="OrthoDB" id="9770965at2"/>
<feature type="short sequence motif" description="GXSXG" evidence="2">
    <location>
        <begin position="36"/>
        <end position="40"/>
    </location>
</feature>
<dbReference type="RefSeq" id="WP_093229715.1">
    <property type="nucleotide sequence ID" value="NZ_FORR01000007.1"/>
</dbReference>
<gene>
    <name evidence="4" type="ORF">SAMN05421852_107117</name>
</gene>
<evidence type="ECO:0000313" key="4">
    <source>
        <dbReference type="EMBL" id="SFJ31893.1"/>
    </source>
</evidence>
<keyword evidence="2" id="KW-0378">Hydrolase</keyword>
<dbReference type="GO" id="GO:0016787">
    <property type="term" value="F:hydrolase activity"/>
    <property type="evidence" value="ECO:0007669"/>
    <property type="project" value="UniProtKB-UniRule"/>
</dbReference>
<name>A0A1I3QCM1_9BACL</name>
<dbReference type="InterPro" id="IPR016035">
    <property type="entry name" value="Acyl_Trfase/lysoPLipase"/>
</dbReference>
<dbReference type="PANTHER" id="PTHR46394:SF1">
    <property type="entry name" value="PNPLA DOMAIN-CONTAINING PROTEIN"/>
    <property type="match status" value="1"/>
</dbReference>
<evidence type="ECO:0000313" key="5">
    <source>
        <dbReference type="Proteomes" id="UP000199545"/>
    </source>
</evidence>
<reference evidence="4 5" key="1">
    <citation type="submission" date="2016-10" db="EMBL/GenBank/DDBJ databases">
        <authorList>
            <person name="de Groot N.N."/>
        </authorList>
    </citation>
    <scope>NUCLEOTIDE SEQUENCE [LARGE SCALE GENOMIC DNA]</scope>
    <source>
        <strain evidence="4 5">DSM 44778</strain>
    </source>
</reference>
<dbReference type="Proteomes" id="UP000199545">
    <property type="component" value="Unassembled WGS sequence"/>
</dbReference>
<proteinExistence type="predicted"/>
<dbReference type="CDD" id="cd07207">
    <property type="entry name" value="Pat_ExoU_VipD_like"/>
    <property type="match status" value="1"/>
</dbReference>
<evidence type="ECO:0000259" key="3">
    <source>
        <dbReference type="PROSITE" id="PS51635"/>
    </source>
</evidence>
<dbReference type="Pfam" id="PF01734">
    <property type="entry name" value="Patatin"/>
    <property type="match status" value="1"/>
</dbReference>
<organism evidence="4 5">
    <name type="scientific">Thermoflavimicrobium dichotomicum</name>
    <dbReference type="NCBI Taxonomy" id="46223"/>
    <lineage>
        <taxon>Bacteria</taxon>
        <taxon>Bacillati</taxon>
        <taxon>Bacillota</taxon>
        <taxon>Bacilli</taxon>
        <taxon>Bacillales</taxon>
        <taxon>Thermoactinomycetaceae</taxon>
        <taxon>Thermoflavimicrobium</taxon>
    </lineage>
</organism>
<keyword evidence="5" id="KW-1185">Reference proteome</keyword>
<protein>
    <submittedName>
        <fullName evidence="4">NTE family protein</fullName>
    </submittedName>
</protein>
<dbReference type="Gene3D" id="3.40.1090.10">
    <property type="entry name" value="Cytosolic phospholipase A2 catalytic domain"/>
    <property type="match status" value="2"/>
</dbReference>
<dbReference type="InterPro" id="IPR052580">
    <property type="entry name" value="Lipid_Hydrolase"/>
</dbReference>
<feature type="domain" description="PNPLA" evidence="3">
    <location>
        <begin position="5"/>
        <end position="199"/>
    </location>
</feature>
<feature type="active site" description="Proton acceptor" evidence="2">
    <location>
        <position position="186"/>
    </location>
</feature>